<protein>
    <recommendedName>
        <fullName evidence="4">Concanavalin A-like lectin/glucanase</fullName>
    </recommendedName>
</protein>
<dbReference type="Proteomes" id="UP000248423">
    <property type="component" value="Unassembled WGS sequence"/>
</dbReference>
<dbReference type="OrthoDB" id="5337308at2759"/>
<organism evidence="2 3">
    <name type="scientific">Aspergillus sclerotiicarbonarius (strain CBS 121057 / IBT 28362)</name>
    <dbReference type="NCBI Taxonomy" id="1448318"/>
    <lineage>
        <taxon>Eukaryota</taxon>
        <taxon>Fungi</taxon>
        <taxon>Dikarya</taxon>
        <taxon>Ascomycota</taxon>
        <taxon>Pezizomycotina</taxon>
        <taxon>Eurotiomycetes</taxon>
        <taxon>Eurotiomycetidae</taxon>
        <taxon>Eurotiales</taxon>
        <taxon>Aspergillaceae</taxon>
        <taxon>Aspergillus</taxon>
        <taxon>Aspergillus subgen. Circumdati</taxon>
    </lineage>
</organism>
<dbReference type="VEuPathDB" id="FungiDB:BO78DRAFT_438028"/>
<keyword evidence="3" id="KW-1185">Reference proteome</keyword>
<accession>A0A319EGE5</accession>
<gene>
    <name evidence="2" type="ORF">BO78DRAFT_438028</name>
</gene>
<feature type="chain" id="PRO_5016442276" description="Concanavalin A-like lectin/glucanase" evidence="1">
    <location>
        <begin position="35"/>
        <end position="311"/>
    </location>
</feature>
<reference evidence="2 3" key="1">
    <citation type="submission" date="2018-02" db="EMBL/GenBank/DDBJ databases">
        <title>The genomes of Aspergillus section Nigri reveals drivers in fungal speciation.</title>
        <authorList>
            <consortium name="DOE Joint Genome Institute"/>
            <person name="Vesth T.C."/>
            <person name="Nybo J."/>
            <person name="Theobald S."/>
            <person name="Brandl J."/>
            <person name="Frisvad J.C."/>
            <person name="Nielsen K.F."/>
            <person name="Lyhne E.K."/>
            <person name="Kogle M.E."/>
            <person name="Kuo A."/>
            <person name="Riley R."/>
            <person name="Clum A."/>
            <person name="Nolan M."/>
            <person name="Lipzen A."/>
            <person name="Salamov A."/>
            <person name="Henrissat B."/>
            <person name="Wiebenga A."/>
            <person name="De vries R.P."/>
            <person name="Grigoriev I.V."/>
            <person name="Mortensen U.H."/>
            <person name="Andersen M.R."/>
            <person name="Baker S.E."/>
        </authorList>
    </citation>
    <scope>NUCLEOTIDE SEQUENCE [LARGE SCALE GENOMIC DNA]</scope>
    <source>
        <strain evidence="2 3">CBS 121057</strain>
    </source>
</reference>
<sequence length="311" mass="34852">MFASMRTTSRRERYISLQLLRSLIFVLFLGHHVAFCLDKDEEYNIAKGKGNALYCLMSNTIDGAQDYMDTFKPGVAVSSPWTDYGALETWGWDLWPLYTEGSYEGVLDKYMSEQLDMENEGGRAVEHRQTKDVTVEDIFYPQSGARYADVYYPKQGLIVADEIFGPRSNKAIGQRRQPYVELSQWSDVAWLNWANLADNVKTLSTVIQFSVANPVSEAVIEKIRGDRTIPGYKKPWEFPAGSDDFNALLGTPNGFGAAWLLINHKGTSQLGIKTIKSVSLFRSKDPLGGDPVINMAFEIVDWTGEPAEGSS</sequence>
<dbReference type="AlphaFoldDB" id="A0A319EGE5"/>
<feature type="signal peptide" evidence="1">
    <location>
        <begin position="1"/>
        <end position="34"/>
    </location>
</feature>
<evidence type="ECO:0008006" key="4">
    <source>
        <dbReference type="Google" id="ProtNLM"/>
    </source>
</evidence>
<evidence type="ECO:0000313" key="3">
    <source>
        <dbReference type="Proteomes" id="UP000248423"/>
    </source>
</evidence>
<proteinExistence type="predicted"/>
<keyword evidence="1" id="KW-0732">Signal</keyword>
<name>A0A319EGE5_ASPSB</name>
<evidence type="ECO:0000313" key="2">
    <source>
        <dbReference type="EMBL" id="PYI09412.1"/>
    </source>
</evidence>
<evidence type="ECO:0000256" key="1">
    <source>
        <dbReference type="SAM" id="SignalP"/>
    </source>
</evidence>
<dbReference type="EMBL" id="KZ826327">
    <property type="protein sequence ID" value="PYI09412.1"/>
    <property type="molecule type" value="Genomic_DNA"/>
</dbReference>
<dbReference type="STRING" id="1448318.A0A319EGE5"/>